<comment type="cofactor">
    <cofactor evidence="1">
        <name>FAD</name>
        <dbReference type="ChEBI" id="CHEBI:57692"/>
    </cofactor>
</comment>
<comment type="catalytic activity">
    <reaction evidence="12">
        <text>hexanoyl-CoA + oxidized [electron-transfer flavoprotein] + H(+) = (2E)-hexenoyl-CoA + reduced [electron-transfer flavoprotein]</text>
        <dbReference type="Rhea" id="RHEA:43464"/>
        <dbReference type="Rhea" id="RHEA-COMP:10685"/>
        <dbReference type="Rhea" id="RHEA-COMP:10686"/>
        <dbReference type="ChEBI" id="CHEBI:15378"/>
        <dbReference type="ChEBI" id="CHEBI:57692"/>
        <dbReference type="ChEBI" id="CHEBI:58307"/>
        <dbReference type="ChEBI" id="CHEBI:62077"/>
        <dbReference type="ChEBI" id="CHEBI:62620"/>
    </reaction>
    <physiologicalReaction direction="left-to-right" evidence="12">
        <dbReference type="Rhea" id="RHEA:43465"/>
    </physiologicalReaction>
</comment>
<sequence length="326" mass="36189">MHIIDKEINPFVDKWEEEGQFPAHQVFKLLGEAGCLGVDKPTEYGGLNLDFSYVTAVAEELGTIHCGAIPMAVGVQSSMATPSLARFGSDELKKEFLAPTIAGDIVACLGVSEPEAGSDVASIHVANKIDKLGMRASDTVQIFFENVRIPSKYLIGEEGMGFKYQMLQFQEERMWGVASSLSSLEILIKETIDYTSQRKTFGQPILHNQIVHFRLAELATELELLRALLYEAVGLYLRGNDVTKLTSMAKLKCGRLCREISDSCLQFWGGIGYTNEVLVSRIYRDLRLISIGGGADEIMLYIICKHMGILPQKVSFVNNHRSLLLF</sequence>
<gene>
    <name evidence="15" type="primary">acdh-6</name>
    <name evidence="15" type="ORF">L345_13581</name>
</gene>
<evidence type="ECO:0000256" key="8">
    <source>
        <dbReference type="ARBA" id="ARBA00047893"/>
    </source>
</evidence>
<dbReference type="InterPro" id="IPR037069">
    <property type="entry name" value="AcylCoA_DH/ox_N_sf"/>
</dbReference>
<evidence type="ECO:0000256" key="6">
    <source>
        <dbReference type="ARBA" id="ARBA00023002"/>
    </source>
</evidence>
<keyword evidence="16" id="KW-1185">Reference proteome</keyword>
<comment type="caution">
    <text evidence="15">The sequence shown here is derived from an EMBL/GenBank/DDBJ whole genome shotgun (WGS) entry which is preliminary data.</text>
</comment>
<dbReference type="EMBL" id="AZIM01004486">
    <property type="protein sequence ID" value="ETE60675.1"/>
    <property type="molecule type" value="Genomic_DNA"/>
</dbReference>
<accession>V8NF13</accession>
<dbReference type="PROSITE" id="PS00072">
    <property type="entry name" value="ACYL_COA_DH_1"/>
    <property type="match status" value="1"/>
</dbReference>
<organism evidence="15 16">
    <name type="scientific">Ophiophagus hannah</name>
    <name type="common">King cobra</name>
    <name type="synonym">Naja hannah</name>
    <dbReference type="NCBI Taxonomy" id="8665"/>
    <lineage>
        <taxon>Eukaryota</taxon>
        <taxon>Metazoa</taxon>
        <taxon>Chordata</taxon>
        <taxon>Craniata</taxon>
        <taxon>Vertebrata</taxon>
        <taxon>Euteleostomi</taxon>
        <taxon>Lepidosauria</taxon>
        <taxon>Squamata</taxon>
        <taxon>Bifurcata</taxon>
        <taxon>Unidentata</taxon>
        <taxon>Episquamata</taxon>
        <taxon>Toxicofera</taxon>
        <taxon>Serpentes</taxon>
        <taxon>Colubroidea</taxon>
        <taxon>Elapidae</taxon>
        <taxon>Elapinae</taxon>
        <taxon>Ophiophagus</taxon>
    </lineage>
</organism>
<name>V8NF13_OPHHA</name>
<reference evidence="15 16" key="1">
    <citation type="journal article" date="2013" name="Proc. Natl. Acad. Sci. U.S.A.">
        <title>The king cobra genome reveals dynamic gene evolution and adaptation in the snake venom system.</title>
        <authorList>
            <person name="Vonk F.J."/>
            <person name="Casewell N.R."/>
            <person name="Henkel C.V."/>
            <person name="Heimberg A.M."/>
            <person name="Jansen H.J."/>
            <person name="McCleary R.J."/>
            <person name="Kerkkamp H.M."/>
            <person name="Vos R.A."/>
            <person name="Guerreiro I."/>
            <person name="Calvete J.J."/>
            <person name="Wuster W."/>
            <person name="Woods A.E."/>
            <person name="Logan J.M."/>
            <person name="Harrison R.A."/>
            <person name="Castoe T.A."/>
            <person name="de Koning A.P."/>
            <person name="Pollock D.D."/>
            <person name="Yandell M."/>
            <person name="Calderon D."/>
            <person name="Renjifo C."/>
            <person name="Currier R.B."/>
            <person name="Salgado D."/>
            <person name="Pla D."/>
            <person name="Sanz L."/>
            <person name="Hyder A.S."/>
            <person name="Ribeiro J.M."/>
            <person name="Arntzen J.W."/>
            <person name="van den Thillart G.E."/>
            <person name="Boetzer M."/>
            <person name="Pirovano W."/>
            <person name="Dirks R.P."/>
            <person name="Spaink H.P."/>
            <person name="Duboule D."/>
            <person name="McGlinn E."/>
            <person name="Kini R.M."/>
            <person name="Richardson M.K."/>
        </authorList>
    </citation>
    <scope>NUCLEOTIDE SEQUENCE</scope>
    <source>
        <tissue evidence="15">Blood</tissue>
    </source>
</reference>
<keyword evidence="4" id="KW-0285">Flavoprotein</keyword>
<dbReference type="OrthoDB" id="10262177at2759"/>
<comment type="catalytic activity">
    <reaction evidence="8">
        <text>dodecanoyl-CoA + oxidized [electron-transfer flavoprotein] + H(+) = (2E)-dodecenoyl-CoA + reduced [electron-transfer flavoprotein]</text>
        <dbReference type="Rhea" id="RHEA:47296"/>
        <dbReference type="Rhea" id="RHEA-COMP:10685"/>
        <dbReference type="Rhea" id="RHEA-COMP:10686"/>
        <dbReference type="ChEBI" id="CHEBI:15378"/>
        <dbReference type="ChEBI" id="CHEBI:57330"/>
        <dbReference type="ChEBI" id="CHEBI:57375"/>
        <dbReference type="ChEBI" id="CHEBI:57692"/>
        <dbReference type="ChEBI" id="CHEBI:58307"/>
    </reaction>
    <physiologicalReaction direction="left-to-right" evidence="8">
        <dbReference type="Rhea" id="RHEA:47297"/>
    </physiologicalReaction>
</comment>
<dbReference type="GO" id="GO:0003995">
    <property type="term" value="F:acyl-CoA dehydrogenase activity"/>
    <property type="evidence" value="ECO:0007669"/>
    <property type="project" value="InterPro"/>
</dbReference>
<evidence type="ECO:0000256" key="5">
    <source>
        <dbReference type="ARBA" id="ARBA00022827"/>
    </source>
</evidence>
<evidence type="ECO:0000259" key="14">
    <source>
        <dbReference type="Pfam" id="PF02771"/>
    </source>
</evidence>
<evidence type="ECO:0000259" key="13">
    <source>
        <dbReference type="Pfam" id="PF00441"/>
    </source>
</evidence>
<dbReference type="PANTHER" id="PTHR48083">
    <property type="entry name" value="MEDIUM-CHAIN SPECIFIC ACYL-COA DEHYDROGENASE, MITOCHONDRIAL-RELATED"/>
    <property type="match status" value="1"/>
</dbReference>
<dbReference type="Gene3D" id="1.10.540.10">
    <property type="entry name" value="Acyl-CoA dehydrogenase/oxidase, N-terminal domain"/>
    <property type="match status" value="1"/>
</dbReference>
<comment type="pathway">
    <text evidence="2">Lipid metabolism; mitochondrial fatty acid beta-oxidation.</text>
</comment>
<dbReference type="AlphaFoldDB" id="V8NF13"/>
<dbReference type="InterPro" id="IPR036250">
    <property type="entry name" value="AcylCo_DH-like_C"/>
</dbReference>
<feature type="non-terminal residue" evidence="15">
    <location>
        <position position="1"/>
    </location>
</feature>
<dbReference type="GO" id="GO:0005737">
    <property type="term" value="C:cytoplasm"/>
    <property type="evidence" value="ECO:0007669"/>
    <property type="project" value="TreeGrafter"/>
</dbReference>
<dbReference type="PROSITE" id="PS00073">
    <property type="entry name" value="ACYL_COA_DH_2"/>
    <property type="match status" value="1"/>
</dbReference>
<dbReference type="SUPFAM" id="SSF47203">
    <property type="entry name" value="Acyl-CoA dehydrogenase C-terminal domain-like"/>
    <property type="match status" value="1"/>
</dbReference>
<dbReference type="InterPro" id="IPR006089">
    <property type="entry name" value="Acyl-CoA_DH_CS"/>
</dbReference>
<comment type="catalytic activity">
    <reaction evidence="7">
        <text>decanoyl-CoA + oxidized [electron-transfer flavoprotein] + H(+) = (2E)-decenoyl-CoA + reduced [electron-transfer flavoprotein]</text>
        <dbReference type="Rhea" id="RHEA:48176"/>
        <dbReference type="Rhea" id="RHEA-COMP:10685"/>
        <dbReference type="Rhea" id="RHEA-COMP:10686"/>
        <dbReference type="ChEBI" id="CHEBI:15378"/>
        <dbReference type="ChEBI" id="CHEBI:57692"/>
        <dbReference type="ChEBI" id="CHEBI:58307"/>
        <dbReference type="ChEBI" id="CHEBI:61406"/>
        <dbReference type="ChEBI" id="CHEBI:61430"/>
    </reaction>
    <physiologicalReaction direction="left-to-right" evidence="7">
        <dbReference type="Rhea" id="RHEA:48177"/>
    </physiologicalReaction>
</comment>
<dbReference type="Gene3D" id="1.20.140.10">
    <property type="entry name" value="Butyryl-CoA Dehydrogenase, subunit A, domain 3"/>
    <property type="match status" value="1"/>
</dbReference>
<keyword evidence="5" id="KW-0274">FAD</keyword>
<evidence type="ECO:0000256" key="1">
    <source>
        <dbReference type="ARBA" id="ARBA00001974"/>
    </source>
</evidence>
<evidence type="ECO:0000256" key="10">
    <source>
        <dbReference type="ARBA" id="ARBA00048877"/>
    </source>
</evidence>
<dbReference type="InterPro" id="IPR046373">
    <property type="entry name" value="Acyl-CoA_Oxase/DH_mid-dom_sf"/>
</dbReference>
<evidence type="ECO:0000313" key="15">
    <source>
        <dbReference type="EMBL" id="ETE60675.1"/>
    </source>
</evidence>
<comment type="catalytic activity">
    <reaction evidence="9">
        <text>oxidized [electron-transfer flavoprotein] + hexadecanoyl-CoA + H(+) = (2E)-hexadecenoyl-CoA + reduced [electron-transfer flavoprotein]</text>
        <dbReference type="Rhea" id="RHEA:43448"/>
        <dbReference type="Rhea" id="RHEA-COMP:10685"/>
        <dbReference type="Rhea" id="RHEA-COMP:10686"/>
        <dbReference type="ChEBI" id="CHEBI:15378"/>
        <dbReference type="ChEBI" id="CHEBI:57379"/>
        <dbReference type="ChEBI" id="CHEBI:57692"/>
        <dbReference type="ChEBI" id="CHEBI:58307"/>
        <dbReference type="ChEBI" id="CHEBI:61526"/>
    </reaction>
    <physiologicalReaction direction="left-to-right" evidence="9">
        <dbReference type="Rhea" id="RHEA:43449"/>
    </physiologicalReaction>
</comment>
<evidence type="ECO:0000256" key="4">
    <source>
        <dbReference type="ARBA" id="ARBA00022630"/>
    </source>
</evidence>
<comment type="catalytic activity">
    <reaction evidence="10">
        <text>octanoyl-CoA + oxidized [electron-transfer flavoprotein] + H(+) = (2E)-octenoyl-CoA + reduced [electron-transfer flavoprotein]</text>
        <dbReference type="Rhea" id="RHEA:48180"/>
        <dbReference type="Rhea" id="RHEA-COMP:10685"/>
        <dbReference type="Rhea" id="RHEA-COMP:10686"/>
        <dbReference type="ChEBI" id="CHEBI:15378"/>
        <dbReference type="ChEBI" id="CHEBI:57386"/>
        <dbReference type="ChEBI" id="CHEBI:57692"/>
        <dbReference type="ChEBI" id="CHEBI:58307"/>
        <dbReference type="ChEBI" id="CHEBI:62242"/>
    </reaction>
    <physiologicalReaction direction="left-to-right" evidence="10">
        <dbReference type="Rhea" id="RHEA:48181"/>
    </physiologicalReaction>
</comment>
<evidence type="ECO:0000256" key="2">
    <source>
        <dbReference type="ARBA" id="ARBA00005198"/>
    </source>
</evidence>
<comment type="catalytic activity">
    <reaction evidence="11">
        <text>tetradecanoyl-CoA + oxidized [electron-transfer flavoprotein] + H(+) = (2E)-tetradecenoyl-CoA + reduced [electron-transfer flavoprotein]</text>
        <dbReference type="Rhea" id="RHEA:47316"/>
        <dbReference type="Rhea" id="RHEA-COMP:10685"/>
        <dbReference type="Rhea" id="RHEA-COMP:10686"/>
        <dbReference type="ChEBI" id="CHEBI:15378"/>
        <dbReference type="ChEBI" id="CHEBI:57385"/>
        <dbReference type="ChEBI" id="CHEBI:57692"/>
        <dbReference type="ChEBI" id="CHEBI:58307"/>
        <dbReference type="ChEBI" id="CHEBI:61405"/>
    </reaction>
    <physiologicalReaction direction="left-to-right" evidence="11">
        <dbReference type="Rhea" id="RHEA:47317"/>
    </physiologicalReaction>
</comment>
<dbReference type="Pfam" id="PF02771">
    <property type="entry name" value="Acyl-CoA_dh_N"/>
    <property type="match status" value="1"/>
</dbReference>
<protein>
    <submittedName>
        <fullName evidence="15">Putative acyl coa dehydrogenase 6</fullName>
    </submittedName>
</protein>
<dbReference type="InterPro" id="IPR013786">
    <property type="entry name" value="AcylCoA_DH/ox_N"/>
</dbReference>
<evidence type="ECO:0000256" key="3">
    <source>
        <dbReference type="ARBA" id="ARBA00009347"/>
    </source>
</evidence>
<dbReference type="SUPFAM" id="SSF56645">
    <property type="entry name" value="Acyl-CoA dehydrogenase NM domain-like"/>
    <property type="match status" value="1"/>
</dbReference>
<proteinExistence type="inferred from homology"/>
<feature type="domain" description="Acyl-CoA dehydrogenase/oxidase N-terminal" evidence="14">
    <location>
        <begin position="4"/>
        <end position="104"/>
    </location>
</feature>
<dbReference type="InterPro" id="IPR009075">
    <property type="entry name" value="AcylCo_DH/oxidase_C"/>
</dbReference>
<dbReference type="Gene3D" id="2.40.110.10">
    <property type="entry name" value="Butyryl-CoA Dehydrogenase, subunit A, domain 2"/>
    <property type="match status" value="1"/>
</dbReference>
<dbReference type="PANTHER" id="PTHR48083:SF6">
    <property type="entry name" value="ACYL-COA DEHYDROGENASE 6"/>
    <property type="match status" value="1"/>
</dbReference>
<dbReference type="GO" id="GO:0033539">
    <property type="term" value="P:fatty acid beta-oxidation using acyl-CoA dehydrogenase"/>
    <property type="evidence" value="ECO:0007669"/>
    <property type="project" value="TreeGrafter"/>
</dbReference>
<evidence type="ECO:0000256" key="9">
    <source>
        <dbReference type="ARBA" id="ARBA00047916"/>
    </source>
</evidence>
<feature type="domain" description="Acyl-CoA dehydrogenase/oxidase C-terminal" evidence="13">
    <location>
        <begin position="159"/>
        <end position="307"/>
    </location>
</feature>
<keyword evidence="6" id="KW-0560">Oxidoreductase</keyword>
<dbReference type="InterPro" id="IPR050741">
    <property type="entry name" value="Acyl-CoA_dehydrogenase"/>
</dbReference>
<evidence type="ECO:0000256" key="7">
    <source>
        <dbReference type="ARBA" id="ARBA00047546"/>
    </source>
</evidence>
<evidence type="ECO:0000313" key="16">
    <source>
        <dbReference type="Proteomes" id="UP000018936"/>
    </source>
</evidence>
<comment type="similarity">
    <text evidence="3">Belongs to the acyl-CoA dehydrogenase family.</text>
</comment>
<evidence type="ECO:0000256" key="11">
    <source>
        <dbReference type="ARBA" id="ARBA00049038"/>
    </source>
</evidence>
<dbReference type="Pfam" id="PF00441">
    <property type="entry name" value="Acyl-CoA_dh_1"/>
    <property type="match status" value="1"/>
</dbReference>
<dbReference type="GO" id="GO:0050660">
    <property type="term" value="F:flavin adenine dinucleotide binding"/>
    <property type="evidence" value="ECO:0007669"/>
    <property type="project" value="InterPro"/>
</dbReference>
<dbReference type="InterPro" id="IPR009100">
    <property type="entry name" value="AcylCoA_DH/oxidase_NM_dom_sf"/>
</dbReference>
<dbReference type="Proteomes" id="UP000018936">
    <property type="component" value="Unassembled WGS sequence"/>
</dbReference>
<evidence type="ECO:0000256" key="12">
    <source>
        <dbReference type="ARBA" id="ARBA00049192"/>
    </source>
</evidence>